<name>A0ABS4TYN3_9PSEU</name>
<dbReference type="Proteomes" id="UP001519332">
    <property type="component" value="Unassembled WGS sequence"/>
</dbReference>
<sequence>MSLVLESAGGKGRDGLARNHQYVPALLLLLHRLRDRQAVLLTALVASANLSAQPESQRTLLAGPLELAGVTDIERLRLDITSAQGRIGMPAGAKKEGNNRKRLQLRLDVPGYGPGDAGLLAADLAAPPAGGSQVWPNAGELLRSLIGDEIRTVSGNPNMVLAVHGDTALVRTGRSPTGQPVGIGEVQKGLDKLAGLRSVRVNVDELGHRSAFVGAVLATLPGAQFTDNPATVTLSTSIRLQTGSDPAFAVLDGVAQVKIRKEQAQLRNLLAGDRAQAACALCGHEYPMGFLVAAHVKRRAVCSDDERRDLNHVAMLACSFGCDALYESGWITVDEHGHVRTTSLAGLPESRLRQQLQHLDGRRCTAHSDRSEPYFAWHRGTVFRGTSTP</sequence>
<keyword evidence="2" id="KW-1185">Reference proteome</keyword>
<gene>
    <name evidence="1" type="ORF">JOF56_009882</name>
</gene>
<evidence type="ECO:0008006" key="3">
    <source>
        <dbReference type="Google" id="ProtNLM"/>
    </source>
</evidence>
<protein>
    <recommendedName>
        <fullName evidence="3">HNH endonuclease</fullName>
    </recommendedName>
</protein>
<proteinExistence type="predicted"/>
<organism evidence="1 2">
    <name type="scientific">Kibdelosporangium banguiense</name>
    <dbReference type="NCBI Taxonomy" id="1365924"/>
    <lineage>
        <taxon>Bacteria</taxon>
        <taxon>Bacillati</taxon>
        <taxon>Actinomycetota</taxon>
        <taxon>Actinomycetes</taxon>
        <taxon>Pseudonocardiales</taxon>
        <taxon>Pseudonocardiaceae</taxon>
        <taxon>Kibdelosporangium</taxon>
    </lineage>
</organism>
<reference evidence="1 2" key="1">
    <citation type="submission" date="2021-03" db="EMBL/GenBank/DDBJ databases">
        <title>Sequencing the genomes of 1000 actinobacteria strains.</title>
        <authorList>
            <person name="Klenk H.-P."/>
        </authorList>
    </citation>
    <scope>NUCLEOTIDE SEQUENCE [LARGE SCALE GENOMIC DNA]</scope>
    <source>
        <strain evidence="1 2">DSM 46670</strain>
    </source>
</reference>
<evidence type="ECO:0000313" key="1">
    <source>
        <dbReference type="EMBL" id="MBP2329497.1"/>
    </source>
</evidence>
<accession>A0ABS4TYN3</accession>
<comment type="caution">
    <text evidence="1">The sequence shown here is derived from an EMBL/GenBank/DDBJ whole genome shotgun (WGS) entry which is preliminary data.</text>
</comment>
<evidence type="ECO:0000313" key="2">
    <source>
        <dbReference type="Proteomes" id="UP001519332"/>
    </source>
</evidence>
<dbReference type="EMBL" id="JAGINW010000001">
    <property type="protein sequence ID" value="MBP2329497.1"/>
    <property type="molecule type" value="Genomic_DNA"/>
</dbReference>
<dbReference type="RefSeq" id="WP_209646273.1">
    <property type="nucleotide sequence ID" value="NZ_JAGINW010000001.1"/>
</dbReference>